<dbReference type="EMBL" id="JAEPCM010000263">
    <property type="protein sequence ID" value="MCG7946245.1"/>
    <property type="molecule type" value="Genomic_DNA"/>
</dbReference>
<feature type="region of interest" description="Disordered" evidence="1">
    <location>
        <begin position="207"/>
        <end position="227"/>
    </location>
</feature>
<protein>
    <submittedName>
        <fullName evidence="2">TetR/AcrR family transcriptional regulator</fullName>
    </submittedName>
</protein>
<dbReference type="InterPro" id="IPR009057">
    <property type="entry name" value="Homeodomain-like_sf"/>
</dbReference>
<gene>
    <name evidence="2" type="ORF">JAZ07_07855</name>
</gene>
<evidence type="ECO:0000256" key="1">
    <source>
        <dbReference type="SAM" id="MobiDB-lite"/>
    </source>
</evidence>
<sequence length="227" mass="26585">MAYQKSKADPQPPDELAEKILDFAVRMAEQSSWEAIRLHQVAEEMEIDLQSVQRYYRQKDDLVEAWYDRADRAMLADAAEQDYQWLTPRERIHRSIFCWLRSMQTHRKVSREMLGYKFELGHIHLQVLSLLRISRTVQWFLEAAHRDSTDLKRIGEEVVTTGIYLSTFSHWLFDDSSAAEKTSKLLDRLLRRAESFNLLTAATQIHGHTAQRADPSEQRQENGSVVH</sequence>
<dbReference type="Gene3D" id="1.10.357.10">
    <property type="entry name" value="Tetracycline Repressor, domain 2"/>
    <property type="match status" value="1"/>
</dbReference>
<reference evidence="2" key="1">
    <citation type="journal article" date="2021" name="Proc. Natl. Acad. Sci. U.S.A.">
        <title>Global biogeography of chemosynthetic symbionts reveals both localized and globally distributed symbiont groups. .</title>
        <authorList>
            <person name="Osvatic J.T."/>
            <person name="Wilkins L.G.E."/>
            <person name="Leibrecht L."/>
            <person name="Leray M."/>
            <person name="Zauner S."/>
            <person name="Polzin J."/>
            <person name="Camacho Y."/>
            <person name="Gros O."/>
            <person name="van Gils J.A."/>
            <person name="Eisen J.A."/>
            <person name="Petersen J.M."/>
            <person name="Yuen B."/>
        </authorList>
    </citation>
    <scope>NUCLEOTIDE SEQUENCE</scope>
    <source>
        <strain evidence="2">MAGclacostrist064TRANS</strain>
    </source>
</reference>
<dbReference type="SUPFAM" id="SSF46689">
    <property type="entry name" value="Homeodomain-like"/>
    <property type="match status" value="1"/>
</dbReference>
<organism evidence="2 3">
    <name type="scientific">Candidatus Thiodiazotropha taylori</name>
    <dbReference type="NCBI Taxonomy" id="2792791"/>
    <lineage>
        <taxon>Bacteria</taxon>
        <taxon>Pseudomonadati</taxon>
        <taxon>Pseudomonadota</taxon>
        <taxon>Gammaproteobacteria</taxon>
        <taxon>Chromatiales</taxon>
        <taxon>Sedimenticolaceae</taxon>
        <taxon>Candidatus Thiodiazotropha</taxon>
    </lineage>
</organism>
<accession>A0A9E4KD10</accession>
<proteinExistence type="predicted"/>
<evidence type="ECO:0000313" key="2">
    <source>
        <dbReference type="EMBL" id="MCG7946245.1"/>
    </source>
</evidence>
<evidence type="ECO:0000313" key="3">
    <source>
        <dbReference type="Proteomes" id="UP000886667"/>
    </source>
</evidence>
<comment type="caution">
    <text evidence="2">The sequence shown here is derived from an EMBL/GenBank/DDBJ whole genome shotgun (WGS) entry which is preliminary data.</text>
</comment>
<name>A0A9E4KD10_9GAMM</name>
<dbReference type="AlphaFoldDB" id="A0A9E4KD10"/>
<dbReference type="Proteomes" id="UP000886667">
    <property type="component" value="Unassembled WGS sequence"/>
</dbReference>